<dbReference type="AlphaFoldDB" id="A0AB73RC08"/>
<feature type="chain" id="PRO_5044491783" evidence="1">
    <location>
        <begin position="25"/>
        <end position="295"/>
    </location>
</feature>
<dbReference type="Gene3D" id="2.60.40.10">
    <property type="entry name" value="Immunoglobulins"/>
    <property type="match status" value="1"/>
</dbReference>
<gene>
    <name evidence="2" type="ORF">CN678_25805</name>
</gene>
<dbReference type="EMBL" id="NUEH01000061">
    <property type="protein sequence ID" value="PEI83098.1"/>
    <property type="molecule type" value="Genomic_DNA"/>
</dbReference>
<name>A0AB73RC08_9BACI</name>
<organism evidence="2">
    <name type="scientific">Bacillus toyonensis</name>
    <dbReference type="NCBI Taxonomy" id="155322"/>
    <lineage>
        <taxon>Bacteria</taxon>
        <taxon>Bacillati</taxon>
        <taxon>Bacillota</taxon>
        <taxon>Bacilli</taxon>
        <taxon>Bacillales</taxon>
        <taxon>Bacillaceae</taxon>
        <taxon>Bacillus</taxon>
        <taxon>Bacillus cereus group</taxon>
    </lineage>
</organism>
<dbReference type="Proteomes" id="UP000220969">
    <property type="component" value="Unassembled WGS sequence"/>
</dbReference>
<evidence type="ECO:0000256" key="1">
    <source>
        <dbReference type="SAM" id="SignalP"/>
    </source>
</evidence>
<dbReference type="InterPro" id="IPR013783">
    <property type="entry name" value="Ig-like_fold"/>
</dbReference>
<protein>
    <submittedName>
        <fullName evidence="2">Uncharacterized protein</fullName>
    </submittedName>
</protein>
<keyword evidence="1" id="KW-0732">Signal</keyword>
<accession>A0AB73RC08</accession>
<comment type="caution">
    <text evidence="2">The sequence shown here is derived from an EMBL/GenBank/DDBJ whole genome shotgun (WGS) entry which is preliminary data.</text>
</comment>
<evidence type="ECO:0000313" key="2">
    <source>
        <dbReference type="EMBL" id="PEI83098.1"/>
    </source>
</evidence>
<feature type="signal peptide" evidence="1">
    <location>
        <begin position="1"/>
        <end position="24"/>
    </location>
</feature>
<proteinExistence type="predicted"/>
<reference evidence="2" key="1">
    <citation type="submission" date="2017-09" db="EMBL/GenBank/DDBJ databases">
        <title>Large-scale bioinformatics analysis of Bacillus genomes uncovers conserved roles of natural products in bacterial physiology.</title>
        <authorList>
            <consortium name="Agbiome Team Llc"/>
            <person name="Bleich R.M."/>
            <person name="Kirk G.J."/>
            <person name="Santa Maria K.C."/>
            <person name="Allen S.E."/>
            <person name="Farag S."/>
            <person name="Shank E.A."/>
            <person name="Bowers A."/>
        </authorList>
    </citation>
    <scope>NUCLEOTIDE SEQUENCE</scope>
    <source>
        <strain evidence="2">AFS005430</strain>
    </source>
</reference>
<sequence>MKTFGKVILTGTLALVGLTITELAQPTSSAKAEVISVWYDDSNFYDEGTWKLNGSIFSDHMEVKKGDVLTHTVKMTNNINKATVGQVRLAVDSSSGTVYSPVQTTKADGTATVTLTLPFMNQNTGYKVMVEYKKLDGTWSKITDIPFFVQGTDIDYVGDGVLHGESVRSIDVGYSSSAINILKAKMVVVTSDDPDITDYQPRYTIQDNTGEIVQQGSLSKHVYTDTTSSYGQGTSSTSINVSKLAVGGYRIKIYQPIIDRELSSIPVNPRFPTMEAHFDIKADRTVYNFITGPIK</sequence>